<evidence type="ECO:0000313" key="1">
    <source>
        <dbReference type="EMBL" id="KKL91590.1"/>
    </source>
</evidence>
<sequence length="71" mass="8181">MTSDIDELLEWLRKRRWAGCEFPPQPWIAVVEELVKNQATTVRLAPRVGLQPMAILDESDRRESDGDQTDT</sequence>
<protein>
    <submittedName>
        <fullName evidence="1">Uncharacterized protein</fullName>
    </submittedName>
</protein>
<organism evidence="1">
    <name type="scientific">marine sediment metagenome</name>
    <dbReference type="NCBI Taxonomy" id="412755"/>
    <lineage>
        <taxon>unclassified sequences</taxon>
        <taxon>metagenomes</taxon>
        <taxon>ecological metagenomes</taxon>
    </lineage>
</organism>
<dbReference type="AlphaFoldDB" id="A0A0F9ICP1"/>
<name>A0A0F9ICP1_9ZZZZ</name>
<comment type="caution">
    <text evidence="1">The sequence shown here is derived from an EMBL/GenBank/DDBJ whole genome shotgun (WGS) entry which is preliminary data.</text>
</comment>
<dbReference type="EMBL" id="LAZR01019692">
    <property type="protein sequence ID" value="KKL91590.1"/>
    <property type="molecule type" value="Genomic_DNA"/>
</dbReference>
<accession>A0A0F9ICP1</accession>
<gene>
    <name evidence="1" type="ORF">LCGC14_1893220</name>
</gene>
<reference evidence="1" key="1">
    <citation type="journal article" date="2015" name="Nature">
        <title>Complex archaea that bridge the gap between prokaryotes and eukaryotes.</title>
        <authorList>
            <person name="Spang A."/>
            <person name="Saw J.H."/>
            <person name="Jorgensen S.L."/>
            <person name="Zaremba-Niedzwiedzka K."/>
            <person name="Martijn J."/>
            <person name="Lind A.E."/>
            <person name="van Eijk R."/>
            <person name="Schleper C."/>
            <person name="Guy L."/>
            <person name="Ettema T.J."/>
        </authorList>
    </citation>
    <scope>NUCLEOTIDE SEQUENCE</scope>
</reference>
<proteinExistence type="predicted"/>